<dbReference type="NCBIfam" id="TIGR00219">
    <property type="entry name" value="mreC"/>
    <property type="match status" value="1"/>
</dbReference>
<dbReference type="AlphaFoldDB" id="A0A401UAZ8"/>
<keyword evidence="3" id="KW-0133">Cell shape</keyword>
<keyword evidence="7" id="KW-1185">Reference proteome</keyword>
<feature type="domain" description="Rod shape-determining protein MreC beta-barrel core" evidence="5">
    <location>
        <begin position="85"/>
        <end position="233"/>
    </location>
</feature>
<reference evidence="6 7" key="1">
    <citation type="submission" date="2018-11" db="EMBL/GenBank/DDBJ databases">
        <title>Chryseotalea sanarue gen. nov., sp., nov., a member of the family Cytophagaceae, isolated from a brackish lake in Hamamatsu Japan.</title>
        <authorList>
            <person name="Maejima Y."/>
            <person name="Iino T."/>
            <person name="Muraguchi Y."/>
            <person name="Fukuda K."/>
            <person name="Ohkuma M."/>
            <person name="Moriuchi R."/>
            <person name="Dohra H."/>
            <person name="Kimbara K."/>
            <person name="Shintani M."/>
        </authorList>
    </citation>
    <scope>NUCLEOTIDE SEQUENCE [LARGE SCALE GENOMIC DNA]</scope>
    <source>
        <strain evidence="6 7">Ys</strain>
    </source>
</reference>
<dbReference type="PIRSF" id="PIRSF038471">
    <property type="entry name" value="MreC"/>
    <property type="match status" value="1"/>
</dbReference>
<dbReference type="EMBL" id="BHXQ01000004">
    <property type="protein sequence ID" value="GCC52086.1"/>
    <property type="molecule type" value="Genomic_DNA"/>
</dbReference>
<dbReference type="Gene3D" id="2.40.10.350">
    <property type="entry name" value="Rod shape-determining protein MreC, domain 2"/>
    <property type="match status" value="1"/>
</dbReference>
<dbReference type="Pfam" id="PF04085">
    <property type="entry name" value="MreC"/>
    <property type="match status" value="1"/>
</dbReference>
<proteinExistence type="inferred from homology"/>
<name>A0A401UAZ8_9BACT</name>
<dbReference type="GO" id="GO:0005886">
    <property type="term" value="C:plasma membrane"/>
    <property type="evidence" value="ECO:0007669"/>
    <property type="project" value="TreeGrafter"/>
</dbReference>
<comment type="similarity">
    <text evidence="1">Belongs to the MreC family.</text>
</comment>
<sequence>MVQNNQYQGAKFFNSANGLAATINNTSQNFRDFLSLRETNQRLSEENAYLKRKLEQRNQSLYTLNVREINDPVLINRFDFLSARVINNSVHQFKNHLTLNKGKKDGITPGMAVISADGIVGKVKVVSDNFSVVTSLLNIDVLTSVQLKRTSHFGTVQWDGANTENVNLLYVPRHVQPQVGDTVVTSGYNSIYPDGLMVGTIDKVDLKDEALFYDLRVKLSQDFRKLSYVAVVKSNLREEQDELEQLIDEK</sequence>
<evidence type="ECO:0000256" key="2">
    <source>
        <dbReference type="ARBA" id="ARBA00013855"/>
    </source>
</evidence>
<dbReference type="InterPro" id="IPR007221">
    <property type="entry name" value="MreC"/>
</dbReference>
<organism evidence="6 7">
    <name type="scientific">Chryseotalea sanaruensis</name>
    <dbReference type="NCBI Taxonomy" id="2482724"/>
    <lineage>
        <taxon>Bacteria</taxon>
        <taxon>Pseudomonadati</taxon>
        <taxon>Bacteroidota</taxon>
        <taxon>Cytophagia</taxon>
        <taxon>Cytophagales</taxon>
        <taxon>Chryseotaleaceae</taxon>
        <taxon>Chryseotalea</taxon>
    </lineage>
</organism>
<dbReference type="GO" id="GO:0008360">
    <property type="term" value="P:regulation of cell shape"/>
    <property type="evidence" value="ECO:0007669"/>
    <property type="project" value="UniProtKB-KW"/>
</dbReference>
<dbReference type="InterPro" id="IPR055342">
    <property type="entry name" value="MreC_beta-barrel_core"/>
</dbReference>
<protein>
    <recommendedName>
        <fullName evidence="2">Cell shape-determining protein MreC</fullName>
    </recommendedName>
    <alternativeName>
        <fullName evidence="4">Cell shape protein MreC</fullName>
    </alternativeName>
</protein>
<gene>
    <name evidence="6" type="ORF">SanaruYs_23180</name>
</gene>
<evidence type="ECO:0000256" key="1">
    <source>
        <dbReference type="ARBA" id="ARBA00009369"/>
    </source>
</evidence>
<evidence type="ECO:0000313" key="6">
    <source>
        <dbReference type="EMBL" id="GCC52086.1"/>
    </source>
</evidence>
<evidence type="ECO:0000256" key="4">
    <source>
        <dbReference type="ARBA" id="ARBA00032089"/>
    </source>
</evidence>
<dbReference type="Proteomes" id="UP000288227">
    <property type="component" value="Unassembled WGS sequence"/>
</dbReference>
<evidence type="ECO:0000259" key="5">
    <source>
        <dbReference type="Pfam" id="PF04085"/>
    </source>
</evidence>
<dbReference type="PANTHER" id="PTHR34138:SF1">
    <property type="entry name" value="CELL SHAPE-DETERMINING PROTEIN MREC"/>
    <property type="match status" value="1"/>
</dbReference>
<dbReference type="NCBIfam" id="NF010532">
    <property type="entry name" value="PRK13922.9-3"/>
    <property type="match status" value="1"/>
</dbReference>
<dbReference type="Gene3D" id="2.40.10.340">
    <property type="entry name" value="Rod shape-determining protein MreC, domain 1"/>
    <property type="match status" value="1"/>
</dbReference>
<evidence type="ECO:0000313" key="7">
    <source>
        <dbReference type="Proteomes" id="UP000288227"/>
    </source>
</evidence>
<dbReference type="PANTHER" id="PTHR34138">
    <property type="entry name" value="CELL SHAPE-DETERMINING PROTEIN MREC"/>
    <property type="match status" value="1"/>
</dbReference>
<dbReference type="InterPro" id="IPR042175">
    <property type="entry name" value="Cell/Rod_MreC_2"/>
</dbReference>
<accession>A0A401UAZ8</accession>
<comment type="caution">
    <text evidence="6">The sequence shown here is derived from an EMBL/GenBank/DDBJ whole genome shotgun (WGS) entry which is preliminary data.</text>
</comment>
<dbReference type="InterPro" id="IPR042177">
    <property type="entry name" value="Cell/Rod_1"/>
</dbReference>
<evidence type="ECO:0000256" key="3">
    <source>
        <dbReference type="ARBA" id="ARBA00022960"/>
    </source>
</evidence>